<gene>
    <name evidence="3" type="ORF">OHC33_007574</name>
</gene>
<proteinExistence type="predicted"/>
<organism evidence="3 4">
    <name type="scientific">Knufia fluminis</name>
    <dbReference type="NCBI Taxonomy" id="191047"/>
    <lineage>
        <taxon>Eukaryota</taxon>
        <taxon>Fungi</taxon>
        <taxon>Dikarya</taxon>
        <taxon>Ascomycota</taxon>
        <taxon>Pezizomycotina</taxon>
        <taxon>Eurotiomycetes</taxon>
        <taxon>Chaetothyriomycetidae</taxon>
        <taxon>Chaetothyriales</taxon>
        <taxon>Trichomeriaceae</taxon>
        <taxon>Knufia</taxon>
    </lineage>
</organism>
<dbReference type="InterPro" id="IPR036397">
    <property type="entry name" value="RNaseH_sf"/>
</dbReference>
<evidence type="ECO:0000313" key="3">
    <source>
        <dbReference type="EMBL" id="KAK5951518.1"/>
    </source>
</evidence>
<keyword evidence="4" id="KW-1185">Reference proteome</keyword>
<evidence type="ECO:0000256" key="1">
    <source>
        <dbReference type="SAM" id="MobiDB-lite"/>
    </source>
</evidence>
<protein>
    <recommendedName>
        <fullName evidence="2">RNase H type-1 domain-containing protein</fullName>
    </recommendedName>
</protein>
<feature type="domain" description="RNase H type-1" evidence="2">
    <location>
        <begin position="53"/>
        <end position="221"/>
    </location>
</feature>
<dbReference type="Pfam" id="PF00075">
    <property type="entry name" value="RNase_H"/>
    <property type="match status" value="1"/>
</dbReference>
<feature type="compositionally biased region" description="Acidic residues" evidence="1">
    <location>
        <begin position="314"/>
        <end position="328"/>
    </location>
</feature>
<dbReference type="PROSITE" id="PS50879">
    <property type="entry name" value="RNASE_H_1"/>
    <property type="match status" value="1"/>
</dbReference>
<dbReference type="CDD" id="cd09276">
    <property type="entry name" value="Rnase_HI_RT_non_LTR"/>
    <property type="match status" value="1"/>
</dbReference>
<comment type="caution">
    <text evidence="3">The sequence shown here is derived from an EMBL/GenBank/DDBJ whole genome shotgun (WGS) entry which is preliminary data.</text>
</comment>
<dbReference type="InterPro" id="IPR012337">
    <property type="entry name" value="RNaseH-like_sf"/>
</dbReference>
<dbReference type="Gene3D" id="3.30.420.10">
    <property type="entry name" value="Ribonuclease H-like superfamily/Ribonuclease H"/>
    <property type="match status" value="1"/>
</dbReference>
<name>A0AAN8EHA6_9EURO</name>
<dbReference type="GO" id="GO:0004523">
    <property type="term" value="F:RNA-DNA hybrid ribonuclease activity"/>
    <property type="evidence" value="ECO:0007669"/>
    <property type="project" value="InterPro"/>
</dbReference>
<dbReference type="SUPFAM" id="SSF53098">
    <property type="entry name" value="Ribonuclease H-like"/>
    <property type="match status" value="1"/>
</dbReference>
<feature type="region of interest" description="Disordered" evidence="1">
    <location>
        <begin position="455"/>
        <end position="475"/>
    </location>
</feature>
<accession>A0AAN8EHA6</accession>
<dbReference type="InterPro" id="IPR002156">
    <property type="entry name" value="RNaseH_domain"/>
</dbReference>
<evidence type="ECO:0000259" key="2">
    <source>
        <dbReference type="PROSITE" id="PS50879"/>
    </source>
</evidence>
<evidence type="ECO:0000313" key="4">
    <source>
        <dbReference type="Proteomes" id="UP001316803"/>
    </source>
</evidence>
<dbReference type="GO" id="GO:0003676">
    <property type="term" value="F:nucleic acid binding"/>
    <property type="evidence" value="ECO:0007669"/>
    <property type="project" value="InterPro"/>
</dbReference>
<dbReference type="Proteomes" id="UP001316803">
    <property type="component" value="Unassembled WGS sequence"/>
</dbReference>
<dbReference type="EMBL" id="JAKLMC020000020">
    <property type="protein sequence ID" value="KAK5951518.1"/>
    <property type="molecule type" value="Genomic_DNA"/>
</dbReference>
<dbReference type="AlphaFoldDB" id="A0AAN8EHA6"/>
<reference evidence="3 4" key="1">
    <citation type="submission" date="2022-12" db="EMBL/GenBank/DDBJ databases">
        <title>Genomic features and morphological characterization of a novel Knufia sp. strain isolated from spacecraft assembly facility.</title>
        <authorList>
            <person name="Teixeira M."/>
            <person name="Chander A.M."/>
            <person name="Stajich J.E."/>
            <person name="Venkateswaran K."/>
        </authorList>
    </citation>
    <scope>NUCLEOTIDE SEQUENCE [LARGE SCALE GENOMIC DNA]</scope>
    <source>
        <strain evidence="3 4">FJI-L2-BK-P2</strain>
    </source>
</reference>
<sequence length="524" mass="58610">MGDQLALEVSTCRFLDDSKLLRVLNQLPRKGEATALDRDDAEQAARAEATNLDPGIIVFWSDASKNQAAQVSITPPPHATGVGCGITMQSAVEKRWWKDYYWPLERGTDINDAELLAMVNAIEMSIDHIEEAQLNGGALIREVRIYSDSKFSIEKIRDWEKLSQTKQNHFPQQREIAVIKHRSHFLSTMGVLLKIRCVPAHNKPVIDGNDRADRLAKAAAVDPWAPTLPYELDGILRNPPPRALGVAAATKLTRRGKKKTVQAFVKSTSRKVQHDKVVKKKEKNKAIGLQVTAQAYLNVVDNKRVRQVSNQKDCEDDAGDNIEMEMDEPGSMREGFDERQMSIDDDESEAAEMDRGQGGWVPPCENDAHILSEETSTEHETTEGEEHITTAVLHKSKKIEAPTIKDARFHMLELIGEAKRGRTAFTSIRELRKGLLAQARTEAASYVEHYLDRRPGEIPSHAQGRSSRPLAHGAPSMREQIDPLASGDMKNKTHTQTPSVGRIGRVFRRIRQSYETLSAKITKS</sequence>
<feature type="region of interest" description="Disordered" evidence="1">
    <location>
        <begin position="308"/>
        <end position="334"/>
    </location>
</feature>